<feature type="compositionally biased region" description="Basic and acidic residues" evidence="7">
    <location>
        <begin position="65"/>
        <end position="86"/>
    </location>
</feature>
<dbReference type="GO" id="GO:0016891">
    <property type="term" value="F:RNA endonuclease activity producing 5'-phosphomonoesters, hydrolytic mechanism"/>
    <property type="evidence" value="ECO:0007669"/>
    <property type="project" value="TreeGrafter"/>
</dbReference>
<dbReference type="InterPro" id="IPR025202">
    <property type="entry name" value="PLD-like_dom"/>
</dbReference>
<dbReference type="InterPro" id="IPR051406">
    <property type="entry name" value="PLD_domain"/>
</dbReference>
<name>A0A6B8KI74_9HYPH</name>
<evidence type="ECO:0000313" key="9">
    <source>
        <dbReference type="EMBL" id="QGM48086.1"/>
    </source>
</evidence>
<evidence type="ECO:0000256" key="2">
    <source>
        <dbReference type="ARBA" id="ARBA00008664"/>
    </source>
</evidence>
<comment type="catalytic activity">
    <reaction evidence="1">
        <text>a 1,2-diacyl-sn-glycero-3-phosphocholine + H2O = a 1,2-diacyl-sn-glycero-3-phosphate + choline + H(+)</text>
        <dbReference type="Rhea" id="RHEA:14445"/>
        <dbReference type="ChEBI" id="CHEBI:15354"/>
        <dbReference type="ChEBI" id="CHEBI:15377"/>
        <dbReference type="ChEBI" id="CHEBI:15378"/>
        <dbReference type="ChEBI" id="CHEBI:57643"/>
        <dbReference type="ChEBI" id="CHEBI:58608"/>
        <dbReference type="EC" id="3.1.4.4"/>
    </reaction>
</comment>
<dbReference type="OrthoDB" id="9814092at2"/>
<gene>
    <name evidence="9" type="ORF">H2LOC_013990</name>
</gene>
<evidence type="ECO:0000313" key="10">
    <source>
        <dbReference type="Proteomes" id="UP000309061"/>
    </source>
</evidence>
<organism evidence="9 10">
    <name type="scientific">Methylocystis heyeri</name>
    <dbReference type="NCBI Taxonomy" id="391905"/>
    <lineage>
        <taxon>Bacteria</taxon>
        <taxon>Pseudomonadati</taxon>
        <taxon>Pseudomonadota</taxon>
        <taxon>Alphaproteobacteria</taxon>
        <taxon>Hyphomicrobiales</taxon>
        <taxon>Methylocystaceae</taxon>
        <taxon>Methylocystis</taxon>
    </lineage>
</organism>
<evidence type="ECO:0000256" key="7">
    <source>
        <dbReference type="SAM" id="MobiDB-lite"/>
    </source>
</evidence>
<dbReference type="Pfam" id="PF13091">
    <property type="entry name" value="PLDc_2"/>
    <property type="match status" value="1"/>
</dbReference>
<accession>A0A6B8KI74</accession>
<sequence length="385" mass="42762">MAGRSRCRVLCAKARGVPGDREEAPCAPILRHAGRLFRFRLPGGDRGGEPDADRRFRQPPRAKTAPRDGGREEAEGRQRHGCDRRFHPVSLPALRRRTQISRRPQHQRYPPRRPLRRLQRREKSPIQRLERLADDLVQTRKQGSPAPGETRSGAAGQSGAAAGAGALSRPREAVREGRQYRNPHSRSSSAARNRLEALRRGEIGGRKAVRGSPGVPPVKRLSLLSLILLASPALAGPCELRRIAYAPQENLEQIDVDLLGAAKHRIDMAAYVLTSIPVIDALTEAARRGVTVRLYRDGRLSREPRALAAAMERLHAEPSAEIRYKASPAPFMHLKAYAADGILREGAGNFTHSGLMRQDNSLVALQCEEALNRFEKAFEAMWRRP</sequence>
<dbReference type="PANTHER" id="PTHR43856:SF1">
    <property type="entry name" value="MITOCHONDRIAL CARDIOLIPIN HYDROLASE"/>
    <property type="match status" value="1"/>
</dbReference>
<dbReference type="Proteomes" id="UP000309061">
    <property type="component" value="Chromosome"/>
</dbReference>
<evidence type="ECO:0000256" key="4">
    <source>
        <dbReference type="ARBA" id="ARBA00022801"/>
    </source>
</evidence>
<feature type="domain" description="Phospholipase D-like" evidence="8">
    <location>
        <begin position="257"/>
        <end position="382"/>
    </location>
</feature>
<evidence type="ECO:0000256" key="3">
    <source>
        <dbReference type="ARBA" id="ARBA00012027"/>
    </source>
</evidence>
<dbReference type="KEGG" id="mhey:H2LOC_013990"/>
<reference evidence="9 10" key="1">
    <citation type="submission" date="2019-11" db="EMBL/GenBank/DDBJ databases">
        <title>The genome sequence of Methylocystis heyeri.</title>
        <authorList>
            <person name="Oshkin I.Y."/>
            <person name="Miroshnikov K."/>
            <person name="Dedysh S.N."/>
        </authorList>
    </citation>
    <scope>NUCLEOTIDE SEQUENCE [LARGE SCALE GENOMIC DNA]</scope>
    <source>
        <strain evidence="9 10">H2</strain>
    </source>
</reference>
<comment type="similarity">
    <text evidence="2">Belongs to the phospholipase D family.</text>
</comment>
<keyword evidence="6" id="KW-0443">Lipid metabolism</keyword>
<dbReference type="GO" id="GO:0016042">
    <property type="term" value="P:lipid catabolic process"/>
    <property type="evidence" value="ECO:0007669"/>
    <property type="project" value="UniProtKB-KW"/>
</dbReference>
<dbReference type="EC" id="3.1.4.4" evidence="3"/>
<dbReference type="Gene3D" id="3.30.870.10">
    <property type="entry name" value="Endonuclease Chain A"/>
    <property type="match status" value="1"/>
</dbReference>
<feature type="compositionally biased region" description="Basic residues" evidence="7">
    <location>
        <begin position="94"/>
        <end position="120"/>
    </location>
</feature>
<keyword evidence="10" id="KW-1185">Reference proteome</keyword>
<feature type="region of interest" description="Disordered" evidence="7">
    <location>
        <begin position="40"/>
        <end position="192"/>
    </location>
</feature>
<dbReference type="CDD" id="cd09116">
    <property type="entry name" value="PLDc_Nuc_like"/>
    <property type="match status" value="1"/>
</dbReference>
<feature type="compositionally biased region" description="Basic and acidic residues" evidence="7">
    <location>
        <begin position="169"/>
        <end position="179"/>
    </location>
</feature>
<feature type="compositionally biased region" description="Low complexity" evidence="7">
    <location>
        <begin position="152"/>
        <end position="166"/>
    </location>
</feature>
<keyword evidence="4" id="KW-0378">Hydrolase</keyword>
<keyword evidence="5" id="KW-0442">Lipid degradation</keyword>
<evidence type="ECO:0000256" key="1">
    <source>
        <dbReference type="ARBA" id="ARBA00000798"/>
    </source>
</evidence>
<protein>
    <recommendedName>
        <fullName evidence="3">phospholipase D</fullName>
        <ecNumber evidence="3">3.1.4.4</ecNumber>
    </recommendedName>
</protein>
<evidence type="ECO:0000256" key="6">
    <source>
        <dbReference type="ARBA" id="ARBA00023098"/>
    </source>
</evidence>
<proteinExistence type="inferred from homology"/>
<feature type="compositionally biased region" description="Basic and acidic residues" evidence="7">
    <location>
        <begin position="46"/>
        <end position="56"/>
    </location>
</feature>
<evidence type="ECO:0000259" key="8">
    <source>
        <dbReference type="Pfam" id="PF13091"/>
    </source>
</evidence>
<dbReference type="AlphaFoldDB" id="A0A6B8KI74"/>
<dbReference type="EMBL" id="CP046052">
    <property type="protein sequence ID" value="QGM48086.1"/>
    <property type="molecule type" value="Genomic_DNA"/>
</dbReference>
<evidence type="ECO:0000256" key="5">
    <source>
        <dbReference type="ARBA" id="ARBA00022963"/>
    </source>
</evidence>
<feature type="compositionally biased region" description="Basic and acidic residues" evidence="7">
    <location>
        <begin position="121"/>
        <end position="138"/>
    </location>
</feature>
<dbReference type="GO" id="GO:0004630">
    <property type="term" value="F:phospholipase D activity"/>
    <property type="evidence" value="ECO:0007669"/>
    <property type="project" value="UniProtKB-EC"/>
</dbReference>
<dbReference type="PANTHER" id="PTHR43856">
    <property type="entry name" value="CARDIOLIPIN HYDROLASE"/>
    <property type="match status" value="1"/>
</dbReference>
<dbReference type="SUPFAM" id="SSF56024">
    <property type="entry name" value="Phospholipase D/nuclease"/>
    <property type="match status" value="1"/>
</dbReference>